<dbReference type="KEGG" id="cel:CELE_F52C12.3"/>
<dbReference type="OrthoDB" id="5782309at2759"/>
<dbReference type="PANTHER" id="PTHR21027">
    <property type="entry name" value="TRNA-SPLICING ENDONUCLEASE SUBUNIT SEN54"/>
    <property type="match status" value="1"/>
</dbReference>
<evidence type="ECO:0000313" key="5">
    <source>
        <dbReference type="Proteomes" id="UP000001940"/>
    </source>
</evidence>
<accession>Q9TXV5</accession>
<dbReference type="AlphaFoldDB" id="Q9TXV5"/>
<protein>
    <submittedName>
        <fullName evidence="4">tRNA-splicing endonuclease subunit Sen54 N-terminal domain-containing protein</fullName>
    </submittedName>
</protein>
<dbReference type="CTD" id="176994"/>
<dbReference type="InterPro" id="IPR024336">
    <property type="entry name" value="tRNA_splic_suSen54_N"/>
</dbReference>
<evidence type="ECO:0000313" key="6">
    <source>
        <dbReference type="WormBase" id="F52C12.3"/>
    </source>
</evidence>
<gene>
    <name evidence="4 6" type="primary">tsen-54</name>
    <name evidence="4" type="ORF">CELE_F52C12.3</name>
    <name evidence="6" type="ORF">F52C12.3</name>
</gene>
<dbReference type="Proteomes" id="UP000001940">
    <property type="component" value="Chromosome IV"/>
</dbReference>
<dbReference type="GO" id="GO:0000379">
    <property type="term" value="P:tRNA-type intron splice site recognition and cleavage"/>
    <property type="evidence" value="ECO:0000318"/>
    <property type="project" value="GO_Central"/>
</dbReference>
<dbReference type="PeptideAtlas" id="Q9TXV5"/>
<dbReference type="EMBL" id="BX284604">
    <property type="protein sequence ID" value="CCD71626.1"/>
    <property type="molecule type" value="Genomic_DNA"/>
</dbReference>
<dbReference type="InterPro" id="IPR024337">
    <property type="entry name" value="tRNA_splic_suSen54"/>
</dbReference>
<dbReference type="PANTHER" id="PTHR21027:SF1">
    <property type="entry name" value="TRNA-SPLICING ENDONUCLEASE SUBUNIT SEN54"/>
    <property type="match status" value="1"/>
</dbReference>
<reference evidence="4 5" key="1">
    <citation type="journal article" date="1998" name="Science">
        <title>Genome sequence of the nematode C. elegans: a platform for investigating biology.</title>
        <authorList>
            <consortium name="The C. elegans sequencing consortium"/>
            <person name="Sulson J.E."/>
            <person name="Waterston R."/>
        </authorList>
    </citation>
    <scope>NUCLEOTIDE SEQUENCE [LARGE SCALE GENOMIC DNA]</scope>
    <source>
        <strain evidence="4 5">Bristol N2</strain>
    </source>
</reference>
<keyword evidence="5" id="KW-1185">Reference proteome</keyword>
<name>Q9TXV5_CAEEL</name>
<dbReference type="GeneID" id="176994"/>
<dbReference type="Pfam" id="PF12928">
    <property type="entry name" value="tRNA_int_end_N2"/>
    <property type="match status" value="1"/>
</dbReference>
<keyword evidence="4" id="KW-0540">Nuclease</keyword>
<evidence type="ECO:0000256" key="1">
    <source>
        <dbReference type="ARBA" id="ARBA00005736"/>
    </source>
</evidence>
<organism evidence="4 5">
    <name type="scientific">Caenorhabditis elegans</name>
    <dbReference type="NCBI Taxonomy" id="6239"/>
    <lineage>
        <taxon>Eukaryota</taxon>
        <taxon>Metazoa</taxon>
        <taxon>Ecdysozoa</taxon>
        <taxon>Nematoda</taxon>
        <taxon>Chromadorea</taxon>
        <taxon>Rhabditida</taxon>
        <taxon>Rhabditina</taxon>
        <taxon>Rhabditomorpha</taxon>
        <taxon>Rhabditoidea</taxon>
        <taxon>Rhabditidae</taxon>
        <taxon>Peloderinae</taxon>
        <taxon>Caenorhabditis</taxon>
    </lineage>
</organism>
<dbReference type="WormBase" id="F52C12.3">
    <property type="protein sequence ID" value="CE19436"/>
    <property type="gene ID" value="WBGene00018680"/>
    <property type="gene designation" value="tsen-54"/>
</dbReference>
<evidence type="ECO:0000313" key="4">
    <source>
        <dbReference type="EMBL" id="CCD71626.1"/>
    </source>
</evidence>
<dbReference type="PaxDb" id="6239-F52C12.3"/>
<dbReference type="Bgee" id="WBGene00018680">
    <property type="expression patterns" value="Expressed in germ line (C elegans) and 4 other cell types or tissues"/>
</dbReference>
<dbReference type="eggNOG" id="ENOG502TGD3">
    <property type="taxonomic scope" value="Eukaryota"/>
</dbReference>
<dbReference type="GO" id="GO:0004519">
    <property type="term" value="F:endonuclease activity"/>
    <property type="evidence" value="ECO:0007669"/>
    <property type="project" value="UniProtKB-KW"/>
</dbReference>
<comment type="similarity">
    <text evidence="1">Belongs to the SEN54 family.</text>
</comment>
<keyword evidence="4" id="KW-0255">Endonuclease</keyword>
<evidence type="ECO:0000259" key="3">
    <source>
        <dbReference type="Pfam" id="PF12928"/>
    </source>
</evidence>
<dbReference type="InParanoid" id="Q9TXV5"/>
<dbReference type="AGR" id="WB:WBGene00018680"/>
<dbReference type="PIR" id="G88640">
    <property type="entry name" value="G88640"/>
</dbReference>
<dbReference type="HOGENOM" id="CLU_071684_0_0_1"/>
<keyword evidence="4" id="KW-0378">Hydrolase</keyword>
<dbReference type="FunCoup" id="Q9TXV5">
    <property type="interactions" value="7"/>
</dbReference>
<proteinExistence type="inferred from homology"/>
<dbReference type="STRING" id="6239.F52C12.3.1"/>
<dbReference type="GO" id="GO:0000214">
    <property type="term" value="C:tRNA-intron endonuclease complex"/>
    <property type="evidence" value="ECO:0000318"/>
    <property type="project" value="GO_Central"/>
</dbReference>
<dbReference type="RefSeq" id="NP_500146.1">
    <property type="nucleotide sequence ID" value="NM_067745.6"/>
</dbReference>
<keyword evidence="2" id="KW-0819">tRNA processing</keyword>
<sequence>MAEWNRAKRKRKTIEIQYTGLASNSTLKVTKVTGKHLESMGIPGKFGYEVYPEEAVYLMETGSATISTSSGRDLSLLEAFSILEAMSVPMSKYEAYKHVKRTGLVVLRPRKPTIDFERLRHVEPKIRQKFAEKSFEMLVNRHTVPEERVPNPDSFPSFENRNGQISMKMKVLHTSPALVNFLPLEMLESIQTSTILQNLKPPTPNRPPCRPPSYWPFVDHHVTNWQEFRFQAEQARQETVLRRLKKLRPPSHAELRRERITVENVDFHVFSPASFSHRLPARPLFSLICYSATGPPLKISELAELENVVFAMEEAGKVNFVAMSGASIDLNNYLC</sequence>
<dbReference type="UCSC" id="F52C12.3">
    <property type="organism name" value="c. elegans"/>
</dbReference>
<dbReference type="OMA" id="MKMKVLH"/>
<evidence type="ECO:0000256" key="2">
    <source>
        <dbReference type="ARBA" id="ARBA00022694"/>
    </source>
</evidence>
<feature type="domain" description="tRNA-splicing endonuclease subunit Sen54 N-terminal" evidence="3">
    <location>
        <begin position="4"/>
        <end position="66"/>
    </location>
</feature>